<protein>
    <submittedName>
        <fullName evidence="1">Rhodopsin family</fullName>
    </submittedName>
</protein>
<name>A0A3M7LZ97_9PLEO</name>
<proteinExistence type="predicted"/>
<gene>
    <name evidence="1" type="ORF">GMOD_00001467</name>
</gene>
<dbReference type="AlphaFoldDB" id="A0A3M7LZ97"/>
<sequence>MFFFFTCGTHTFTSKLSGAEHITVQCQNCGNFSGRVMKRWEWFTFCFIPVIPFSIKPYKEVGCHICNFWQDIKYRPDVMAQIGQGGGGGGAVMMAGGGTGGGGGGRRRRAWWRWRWRLWTAAAGSAAV</sequence>
<accession>A0A3M7LZ97</accession>
<dbReference type="Proteomes" id="UP000265663">
    <property type="component" value="Unassembled WGS sequence"/>
</dbReference>
<organism evidence="1 2">
    <name type="scientific">Pyrenophora seminiperda CCB06</name>
    <dbReference type="NCBI Taxonomy" id="1302712"/>
    <lineage>
        <taxon>Eukaryota</taxon>
        <taxon>Fungi</taxon>
        <taxon>Dikarya</taxon>
        <taxon>Ascomycota</taxon>
        <taxon>Pezizomycotina</taxon>
        <taxon>Dothideomycetes</taxon>
        <taxon>Pleosporomycetidae</taxon>
        <taxon>Pleosporales</taxon>
        <taxon>Pleosporineae</taxon>
        <taxon>Pleosporaceae</taxon>
        <taxon>Pyrenophora</taxon>
    </lineage>
</organism>
<evidence type="ECO:0000313" key="1">
    <source>
        <dbReference type="EMBL" id="RMZ67531.1"/>
    </source>
</evidence>
<dbReference type="PANTHER" id="PTHR28139">
    <property type="entry name" value="UPF0768 PROTEIN YBL029C-A"/>
    <property type="match status" value="1"/>
</dbReference>
<dbReference type="EMBL" id="KE747810">
    <property type="protein sequence ID" value="RMZ67531.1"/>
    <property type="molecule type" value="Genomic_DNA"/>
</dbReference>
<keyword evidence="2" id="KW-1185">Reference proteome</keyword>
<reference evidence="1 2" key="1">
    <citation type="journal article" date="2014" name="PLoS ONE">
        <title>De novo Genome Assembly of the Fungal Plant Pathogen Pyrenophora semeniperda.</title>
        <authorList>
            <person name="Soliai M.M."/>
            <person name="Meyer S.E."/>
            <person name="Udall J.A."/>
            <person name="Elzinga D.E."/>
            <person name="Hermansen R.A."/>
            <person name="Bodily P.M."/>
            <person name="Hart A.A."/>
            <person name="Coleman C.E."/>
        </authorList>
    </citation>
    <scope>NUCLEOTIDE SEQUENCE [LARGE SCALE GENOMIC DNA]</scope>
    <source>
        <strain evidence="1 2">CCB06</strain>
        <tissue evidence="1">Mycelium</tissue>
    </source>
</reference>
<dbReference type="PANTHER" id="PTHR28139:SF1">
    <property type="entry name" value="UPF0768 PROTEIN YBL029C-A"/>
    <property type="match status" value="1"/>
</dbReference>
<evidence type="ECO:0000313" key="2">
    <source>
        <dbReference type="Proteomes" id="UP000265663"/>
    </source>
</evidence>
<dbReference type="OrthoDB" id="5545479at2759"/>